<evidence type="ECO:0000256" key="5">
    <source>
        <dbReference type="SAM" id="MobiDB-lite"/>
    </source>
</evidence>
<sequence>MMATRHCLSETESEDVYTMRSDPRGHCIIVNNVHFWAGQHPPSSSDSPPDPHVPPDRTGSNIDALKLQELFSGCLKFAVTRRDDVTRDQLNETIVEYQEMDHSNHDALFFIILSHGDRGDIIYTSDDISIKINNIVKCFSASKCPTLSNKPKVFIIQACRGSECNSLVTLSKEPFEPQALTSETAYHDSGYSSASMTGPVLINVPDEADTLCAYATIDDHTALRDRKNGSWFVQELVNVIRDHAHNKHLLDLLTMVNNKLSSQHSIGNEVQVSQIKSSLRKMLYFHPRPPLLHTQSDIDVMREQQLLSSYHTRVSVPALMPEHSPHHLQHYHRNQQYINASRGTQQLIALHHQPHVSTTPHFHEGKSEVRRPKREESTASFVSVSSEQGLLMNDVSSLPNSREPSPPLIPTISNQQSLPLLPNAHSPIPSPIPGSPSGQDLPLSTGPLYSRPVTPDSQDIGQDAMFVTNSCYSFRRPSSNSVTSHFSVKAVQTTYHMCEDPMLPEGYCIIINNNTEYYHDEKMDEITEVFSDQLGFHVQVYNSLTRKGIKHLLETVAKIDHCDLYCLAVIILSKGGKERAVYGTDGKKLQVNDLVMLFSRDACHSLEMKPKLFFIETQLTEPNNSQPVEFPDVPHTYIASYYGGLSESKSFLLDLTEVLCKDFVFQKAIEALMDSHDINKTLFLCNKLGRPLHFTVCEEIRDSLNQGRQTVNKISFAMEVLIKLRAATIAELKRIKEDIFNVCQNARRSKMAGAITSLVGGGLAAIGFGLIPVTFGGSVALSVLGAGVGVAGGAVSIASTVTDKVMSKGKLKQAQAVINIDRQLTEQVNELFERLQTIIESIQRKEPGTTREKAIALLLQGHQLVRVGAVAVRGAQITRTVIQGSVFALKVAGPAARGIAVVGGVAAVLTIPLDLYELISNSVKLYKKSDTEATKWFDEQLESLEAQQKEIEQMNQELKRENCPETEV</sequence>
<dbReference type="PRINTS" id="PR00376">
    <property type="entry name" value="IL1BCENZYME"/>
</dbReference>
<dbReference type="Pfam" id="PF00656">
    <property type="entry name" value="Peptidase_C14"/>
    <property type="match status" value="2"/>
</dbReference>
<dbReference type="GO" id="GO:0006915">
    <property type="term" value="P:apoptotic process"/>
    <property type="evidence" value="ECO:0007669"/>
    <property type="project" value="UniProtKB-KW"/>
</dbReference>
<dbReference type="InterPro" id="IPR002138">
    <property type="entry name" value="Pept_C14_p10"/>
</dbReference>
<comment type="similarity">
    <text evidence="2 4">Belongs to the peptidase C14A family.</text>
</comment>
<evidence type="ECO:0000256" key="3">
    <source>
        <dbReference type="ARBA" id="ARBA00022703"/>
    </source>
</evidence>
<dbReference type="GO" id="GO:0008289">
    <property type="term" value="F:lipid binding"/>
    <property type="evidence" value="ECO:0007669"/>
    <property type="project" value="InterPro"/>
</dbReference>
<protein>
    <recommendedName>
        <fullName evidence="11">Caspase family p20 domain-containing protein</fullName>
    </recommendedName>
</protein>
<evidence type="ECO:0000256" key="6">
    <source>
        <dbReference type="SAM" id="Phobius"/>
    </source>
</evidence>
<dbReference type="SUPFAM" id="SSF52129">
    <property type="entry name" value="Caspase-like"/>
    <property type="match status" value="2"/>
</dbReference>
<keyword evidence="6" id="KW-0812">Transmembrane</keyword>
<dbReference type="OrthoDB" id="6116485at2759"/>
<dbReference type="InParanoid" id="A0A1X7VLJ2"/>
<dbReference type="Proteomes" id="UP000007879">
    <property type="component" value="Unassembled WGS sequence"/>
</dbReference>
<keyword evidence="6" id="KW-1133">Transmembrane helix</keyword>
<feature type="region of interest" description="Disordered" evidence="5">
    <location>
        <begin position="355"/>
        <end position="448"/>
    </location>
</feature>
<feature type="compositionally biased region" description="Basic and acidic residues" evidence="5">
    <location>
        <begin position="361"/>
        <end position="377"/>
    </location>
</feature>
<feature type="domain" description="Caspase family p20" evidence="8">
    <location>
        <begin position="23"/>
        <end position="163"/>
    </location>
</feature>
<dbReference type="AlphaFoldDB" id="A0A1X7VLJ2"/>
<feature type="domain" description="Caspase family p10" evidence="7">
    <location>
        <begin position="200"/>
        <end position="287"/>
    </location>
</feature>
<dbReference type="InterPro" id="IPR008405">
    <property type="entry name" value="ApoL"/>
</dbReference>
<dbReference type="PROSITE" id="PS50207">
    <property type="entry name" value="CASPASE_P10"/>
    <property type="match status" value="1"/>
</dbReference>
<feature type="transmembrane region" description="Helical" evidence="6">
    <location>
        <begin position="754"/>
        <end position="773"/>
    </location>
</feature>
<dbReference type="eggNOG" id="KOG0304">
    <property type="taxonomic scope" value="Eukaryota"/>
</dbReference>
<dbReference type="GO" id="GO:0043067">
    <property type="term" value="P:regulation of programmed cell death"/>
    <property type="evidence" value="ECO:0007669"/>
    <property type="project" value="UniProtKB-ARBA"/>
</dbReference>
<dbReference type="GO" id="GO:0042157">
    <property type="term" value="P:lipoprotein metabolic process"/>
    <property type="evidence" value="ECO:0007669"/>
    <property type="project" value="InterPro"/>
</dbReference>
<dbReference type="GO" id="GO:0006869">
    <property type="term" value="P:lipid transport"/>
    <property type="evidence" value="ECO:0007669"/>
    <property type="project" value="InterPro"/>
</dbReference>
<dbReference type="GO" id="GO:0005737">
    <property type="term" value="C:cytoplasm"/>
    <property type="evidence" value="ECO:0007669"/>
    <property type="project" value="UniProtKB-ARBA"/>
</dbReference>
<dbReference type="eggNOG" id="KOG3573">
    <property type="taxonomic scope" value="Eukaryota"/>
</dbReference>
<dbReference type="PROSITE" id="PS50208">
    <property type="entry name" value="CASPASE_P20"/>
    <property type="match status" value="2"/>
</dbReference>
<dbReference type="KEGG" id="aqu:100640444"/>
<dbReference type="STRING" id="400682.A0A1X7VLJ2"/>
<dbReference type="SMART" id="SM00115">
    <property type="entry name" value="CASc"/>
    <property type="match status" value="1"/>
</dbReference>
<evidence type="ECO:0000256" key="2">
    <source>
        <dbReference type="ARBA" id="ARBA00010134"/>
    </source>
</evidence>
<feature type="transmembrane region" description="Helical" evidence="6">
    <location>
        <begin position="779"/>
        <end position="802"/>
    </location>
</feature>
<dbReference type="GO" id="GO:0051604">
    <property type="term" value="P:protein maturation"/>
    <property type="evidence" value="ECO:0007669"/>
    <property type="project" value="UniProtKB-ARBA"/>
</dbReference>
<reference evidence="10" key="1">
    <citation type="journal article" date="2010" name="Nature">
        <title>The Amphimedon queenslandica genome and the evolution of animal complexity.</title>
        <authorList>
            <person name="Srivastava M."/>
            <person name="Simakov O."/>
            <person name="Chapman J."/>
            <person name="Fahey B."/>
            <person name="Gauthier M.E."/>
            <person name="Mitros T."/>
            <person name="Richards G.S."/>
            <person name="Conaco C."/>
            <person name="Dacre M."/>
            <person name="Hellsten U."/>
            <person name="Larroux C."/>
            <person name="Putnam N.H."/>
            <person name="Stanke M."/>
            <person name="Adamska M."/>
            <person name="Darling A."/>
            <person name="Degnan S.M."/>
            <person name="Oakley T.H."/>
            <person name="Plachetzki D.C."/>
            <person name="Zhai Y."/>
            <person name="Adamski M."/>
            <person name="Calcino A."/>
            <person name="Cummins S.F."/>
            <person name="Goodstein D.M."/>
            <person name="Harris C."/>
            <person name="Jackson D.J."/>
            <person name="Leys S.P."/>
            <person name="Shu S."/>
            <person name="Woodcroft B.J."/>
            <person name="Vervoort M."/>
            <person name="Kosik K.S."/>
            <person name="Manning G."/>
            <person name="Degnan B.M."/>
            <person name="Rokhsar D.S."/>
        </authorList>
    </citation>
    <scope>NUCLEOTIDE SEQUENCE [LARGE SCALE GENOMIC DNA]</scope>
</reference>
<evidence type="ECO:0000259" key="7">
    <source>
        <dbReference type="PROSITE" id="PS50207"/>
    </source>
</evidence>
<dbReference type="PROSITE" id="PS01122">
    <property type="entry name" value="CASPASE_CYS"/>
    <property type="match status" value="1"/>
</dbReference>
<comment type="similarity">
    <text evidence="1">Belongs to the apolipoprotein L family.</text>
</comment>
<dbReference type="InterPro" id="IPR033139">
    <property type="entry name" value="Caspase_cys_AS"/>
</dbReference>
<keyword evidence="6" id="KW-0472">Membrane</keyword>
<evidence type="ECO:0000256" key="1">
    <source>
        <dbReference type="ARBA" id="ARBA00010090"/>
    </source>
</evidence>
<feature type="domain" description="Caspase family p20" evidence="8">
    <location>
        <begin position="534"/>
        <end position="616"/>
    </location>
</feature>
<keyword evidence="3" id="KW-0053">Apoptosis</keyword>
<dbReference type="EnsemblMetazoa" id="XM_003383566.2">
    <property type="protein sequence ID" value="XP_003383614.2"/>
    <property type="gene ID" value="LOC100640444"/>
</dbReference>
<dbReference type="Pfam" id="PF05461">
    <property type="entry name" value="ApoL"/>
    <property type="match status" value="1"/>
</dbReference>
<feature type="region of interest" description="Disordered" evidence="5">
    <location>
        <begin position="39"/>
        <end position="59"/>
    </location>
</feature>
<proteinExistence type="inferred from homology"/>
<dbReference type="PANTHER" id="PTHR48169">
    <property type="entry name" value="DED DOMAIN-CONTAINING PROTEIN"/>
    <property type="match status" value="1"/>
</dbReference>
<dbReference type="GO" id="GO:0006508">
    <property type="term" value="P:proteolysis"/>
    <property type="evidence" value="ECO:0007669"/>
    <property type="project" value="InterPro"/>
</dbReference>
<evidence type="ECO:0000259" key="8">
    <source>
        <dbReference type="PROSITE" id="PS50208"/>
    </source>
</evidence>
<dbReference type="InterPro" id="IPR015917">
    <property type="entry name" value="Pept_C14A"/>
</dbReference>
<feature type="compositionally biased region" description="Polar residues" evidence="5">
    <location>
        <begin position="378"/>
        <end position="403"/>
    </location>
</feature>
<dbReference type="GO" id="GO:0005576">
    <property type="term" value="C:extracellular region"/>
    <property type="evidence" value="ECO:0007669"/>
    <property type="project" value="InterPro"/>
</dbReference>
<dbReference type="InterPro" id="IPR011600">
    <property type="entry name" value="Pept_C14_caspase"/>
</dbReference>
<dbReference type="GO" id="GO:0004197">
    <property type="term" value="F:cysteine-type endopeptidase activity"/>
    <property type="evidence" value="ECO:0007669"/>
    <property type="project" value="InterPro"/>
</dbReference>
<evidence type="ECO:0000256" key="4">
    <source>
        <dbReference type="RuleBase" id="RU003971"/>
    </source>
</evidence>
<dbReference type="CDD" id="cd00032">
    <property type="entry name" value="CASc"/>
    <property type="match status" value="1"/>
</dbReference>
<dbReference type="EnsemblMetazoa" id="Aqu2.1.41251_001">
    <property type="protein sequence ID" value="Aqu2.1.41251_001"/>
    <property type="gene ID" value="Aqu2.1.41251"/>
</dbReference>
<evidence type="ECO:0008006" key="11">
    <source>
        <dbReference type="Google" id="ProtNLM"/>
    </source>
</evidence>
<dbReference type="Gene3D" id="3.40.50.1460">
    <property type="match status" value="2"/>
</dbReference>
<gene>
    <name evidence="9" type="primary">100640444</name>
</gene>
<keyword evidence="10" id="KW-1185">Reference proteome</keyword>
<dbReference type="InterPro" id="IPR001309">
    <property type="entry name" value="Pept_C14_p20"/>
</dbReference>
<reference evidence="9" key="2">
    <citation type="submission" date="2017-05" db="UniProtKB">
        <authorList>
            <consortium name="EnsemblMetazoa"/>
        </authorList>
    </citation>
    <scope>IDENTIFICATION</scope>
</reference>
<evidence type="ECO:0000313" key="10">
    <source>
        <dbReference type="Proteomes" id="UP000007879"/>
    </source>
</evidence>
<evidence type="ECO:0000313" key="9">
    <source>
        <dbReference type="EnsemblMetazoa" id="Aqu2.1.41251_001"/>
    </source>
</evidence>
<dbReference type="PANTHER" id="PTHR48169:SF7">
    <property type="entry name" value="CASPASE 10"/>
    <property type="match status" value="1"/>
</dbReference>
<name>A0A1X7VLJ2_AMPQE</name>
<organism evidence="9">
    <name type="scientific">Amphimedon queenslandica</name>
    <name type="common">Sponge</name>
    <dbReference type="NCBI Taxonomy" id="400682"/>
    <lineage>
        <taxon>Eukaryota</taxon>
        <taxon>Metazoa</taxon>
        <taxon>Porifera</taxon>
        <taxon>Demospongiae</taxon>
        <taxon>Heteroscleromorpha</taxon>
        <taxon>Haplosclerida</taxon>
        <taxon>Niphatidae</taxon>
        <taxon>Amphimedon</taxon>
    </lineage>
</organism>
<dbReference type="InterPro" id="IPR029030">
    <property type="entry name" value="Caspase-like_dom_sf"/>
</dbReference>
<accession>A0A1X7VLJ2</accession>